<dbReference type="AlphaFoldDB" id="A0A2T0WCN0"/>
<comment type="caution">
    <text evidence="2">The sequence shown here is derived from an EMBL/GenBank/DDBJ whole genome shotgun (WGS) entry which is preliminary data.</text>
</comment>
<dbReference type="EMBL" id="PVTR01000020">
    <property type="protein sequence ID" value="PRY84461.1"/>
    <property type="molecule type" value="Genomic_DNA"/>
</dbReference>
<sequence length="655" mass="73626">MKKLITLLLISWISISAQASDCPAMLTIGNPEWPNRIELTQGEHTRVFYFDKMHLTKKGNHLELTSPTVIFLSGIQEGPYVGFTFRELLMEDEESVTGKRNLSSVDMNTREIGCMEVERDFGRSGISYDKSMEIEKEDNGNYKVSIDIVSKREGTSLKAELNQVSYSEISFQEATKSTYQTSNGPIEGTIQYNLIYNEVTNQNVGLHINLDDEEISSFTVRSFEGTEGLYRLGTMGSKFLKVNQYDGASIDMDLYEFSQEQIAEVEGTTFFDFALGELLMRENEPIKVTNIKGVVALYGEENDSFVDLGAYYFDPEKALENGFHYEAIAQEQDASTVLDAWEHYSFKKLPAISLTHQSGEFKFVEKWEGEQLYAAFLPIEEEEEEKLDCDRIFGAAQKVVEEKYGPDGPNRDQETEMMQIFAETAAKEGLDIGDISGLDGNQIQDKLMSIAEQRCGGGRRMISEARERTAQIDAKGQLVSREYFTQMPNTSLLLSRGSGKLQFVAENEDQGKQSLEKEDNENLADMAMFAQIIGGIAFEEGKTYGLDFQDYKLTQSNSFSSGFGGGDRNIRKQTVYPVKAEFQLEVLGVEKIGGMDAYKIALHHKDYGDGHLLLTPVTGPRPGHSPYNIGAYLFVDKNNGTILQVKNEYEEVVFN</sequence>
<feature type="signal peptide" evidence="1">
    <location>
        <begin position="1"/>
        <end position="19"/>
    </location>
</feature>
<dbReference type="Proteomes" id="UP000238157">
    <property type="component" value="Unassembled WGS sequence"/>
</dbReference>
<dbReference type="RefSeq" id="WP_106135537.1">
    <property type="nucleotide sequence ID" value="NZ_PVTR01000020.1"/>
</dbReference>
<evidence type="ECO:0000313" key="2">
    <source>
        <dbReference type="EMBL" id="PRY84461.1"/>
    </source>
</evidence>
<keyword evidence="1" id="KW-0732">Signal</keyword>
<dbReference type="OrthoDB" id="9819166at2"/>
<proteinExistence type="predicted"/>
<evidence type="ECO:0000313" key="3">
    <source>
        <dbReference type="Proteomes" id="UP000238157"/>
    </source>
</evidence>
<gene>
    <name evidence="2" type="ORF">CLW00_1207</name>
</gene>
<protein>
    <submittedName>
        <fullName evidence="2">Uncharacterized protein</fullName>
    </submittedName>
</protein>
<organism evidence="2 3">
    <name type="scientific">Mongoliibacter ruber</name>
    <dbReference type="NCBI Taxonomy" id="1750599"/>
    <lineage>
        <taxon>Bacteria</taxon>
        <taxon>Pseudomonadati</taxon>
        <taxon>Bacteroidota</taxon>
        <taxon>Cytophagia</taxon>
        <taxon>Cytophagales</taxon>
        <taxon>Cyclobacteriaceae</taxon>
        <taxon>Mongoliibacter</taxon>
    </lineage>
</organism>
<name>A0A2T0WCN0_9BACT</name>
<keyword evidence="3" id="KW-1185">Reference proteome</keyword>
<accession>A0A2T0WCN0</accession>
<feature type="chain" id="PRO_5015444370" evidence="1">
    <location>
        <begin position="20"/>
        <end position="655"/>
    </location>
</feature>
<reference evidence="2 3" key="1">
    <citation type="submission" date="2018-03" db="EMBL/GenBank/DDBJ databases">
        <title>Genomic Encyclopedia of Archaeal and Bacterial Type Strains, Phase II (KMG-II): from individual species to whole genera.</title>
        <authorList>
            <person name="Goeker M."/>
        </authorList>
    </citation>
    <scope>NUCLEOTIDE SEQUENCE [LARGE SCALE GENOMIC DNA]</scope>
    <source>
        <strain evidence="2 3">DSM 27929</strain>
    </source>
</reference>
<evidence type="ECO:0000256" key="1">
    <source>
        <dbReference type="SAM" id="SignalP"/>
    </source>
</evidence>